<dbReference type="Proteomes" id="UP000298652">
    <property type="component" value="Chromosome 2"/>
</dbReference>
<protein>
    <submittedName>
        <fullName evidence="2">Uncharacterized protein</fullName>
    </submittedName>
</protein>
<feature type="compositionally biased region" description="Pro residues" evidence="1">
    <location>
        <begin position="28"/>
        <end position="38"/>
    </location>
</feature>
<feature type="compositionally biased region" description="Low complexity" evidence="1">
    <location>
        <begin position="1"/>
        <end position="10"/>
    </location>
</feature>
<name>A0A4U6VX56_SETVI</name>
<sequence length="157" mass="16161">MSLRPTHPGQPTHPPPDPLLVSSRRAPAIPPHPPPPPQAAWLGIPSSSSIPWGVDPSPAARGCSRGSTAGGVGPASRHPGGTAPAAAGGRAACSTGVGPAPSAPSSAPPRDLDSLADLRFVLLNVDYVNFYLKSCHTFLWILPNRSGRLIQLITEPN</sequence>
<feature type="compositionally biased region" description="Low complexity" evidence="1">
    <location>
        <begin position="80"/>
        <end position="92"/>
    </location>
</feature>
<reference evidence="2" key="1">
    <citation type="submission" date="2019-03" db="EMBL/GenBank/DDBJ databases">
        <title>WGS assembly of Setaria viridis.</title>
        <authorList>
            <person name="Huang P."/>
            <person name="Jenkins J."/>
            <person name="Grimwood J."/>
            <person name="Barry K."/>
            <person name="Healey A."/>
            <person name="Mamidi S."/>
            <person name="Sreedasyam A."/>
            <person name="Shu S."/>
            <person name="Feldman M."/>
            <person name="Wu J."/>
            <person name="Yu Y."/>
            <person name="Chen C."/>
            <person name="Johnson J."/>
            <person name="Rokhsar D."/>
            <person name="Baxter I."/>
            <person name="Schmutz J."/>
            <person name="Brutnell T."/>
            <person name="Kellogg E."/>
        </authorList>
    </citation>
    <scope>NUCLEOTIDE SEQUENCE [LARGE SCALE GENOMIC DNA]</scope>
</reference>
<evidence type="ECO:0000313" key="3">
    <source>
        <dbReference type="Proteomes" id="UP000298652"/>
    </source>
</evidence>
<gene>
    <name evidence="2" type="ORF">SEVIR_2G280100v2</name>
</gene>
<evidence type="ECO:0000313" key="2">
    <source>
        <dbReference type="EMBL" id="TKW34062.1"/>
    </source>
</evidence>
<feature type="region of interest" description="Disordered" evidence="1">
    <location>
        <begin position="1"/>
        <end position="109"/>
    </location>
</feature>
<dbReference type="EMBL" id="CM016553">
    <property type="protein sequence ID" value="TKW34062.1"/>
    <property type="molecule type" value="Genomic_DNA"/>
</dbReference>
<dbReference type="AlphaFoldDB" id="A0A4U6VX56"/>
<organism evidence="2 3">
    <name type="scientific">Setaria viridis</name>
    <name type="common">Green bristlegrass</name>
    <name type="synonym">Setaria italica subsp. viridis</name>
    <dbReference type="NCBI Taxonomy" id="4556"/>
    <lineage>
        <taxon>Eukaryota</taxon>
        <taxon>Viridiplantae</taxon>
        <taxon>Streptophyta</taxon>
        <taxon>Embryophyta</taxon>
        <taxon>Tracheophyta</taxon>
        <taxon>Spermatophyta</taxon>
        <taxon>Magnoliopsida</taxon>
        <taxon>Liliopsida</taxon>
        <taxon>Poales</taxon>
        <taxon>Poaceae</taxon>
        <taxon>PACMAD clade</taxon>
        <taxon>Panicoideae</taxon>
        <taxon>Panicodae</taxon>
        <taxon>Paniceae</taxon>
        <taxon>Cenchrinae</taxon>
        <taxon>Setaria</taxon>
    </lineage>
</organism>
<dbReference type="Gramene" id="TKW34062">
    <property type="protein sequence ID" value="TKW34062"/>
    <property type="gene ID" value="SEVIR_2G280100v2"/>
</dbReference>
<proteinExistence type="predicted"/>
<keyword evidence="3" id="KW-1185">Reference proteome</keyword>
<accession>A0A4U6VX56</accession>
<evidence type="ECO:0000256" key="1">
    <source>
        <dbReference type="SAM" id="MobiDB-lite"/>
    </source>
</evidence>
<feature type="compositionally biased region" description="Low complexity" evidence="1">
    <location>
        <begin position="99"/>
        <end position="109"/>
    </location>
</feature>